<dbReference type="KEGG" id="agv:OJF2_41180"/>
<proteinExistence type="predicted"/>
<reference evidence="1 2" key="1">
    <citation type="submission" date="2019-08" db="EMBL/GenBank/DDBJ databases">
        <title>Deep-cultivation of Planctomycetes and their phenomic and genomic characterization uncovers novel biology.</title>
        <authorList>
            <person name="Wiegand S."/>
            <person name="Jogler M."/>
            <person name="Boedeker C."/>
            <person name="Pinto D."/>
            <person name="Vollmers J."/>
            <person name="Rivas-Marin E."/>
            <person name="Kohn T."/>
            <person name="Peeters S.H."/>
            <person name="Heuer A."/>
            <person name="Rast P."/>
            <person name="Oberbeckmann S."/>
            <person name="Bunk B."/>
            <person name="Jeske O."/>
            <person name="Meyerdierks A."/>
            <person name="Storesund J.E."/>
            <person name="Kallscheuer N."/>
            <person name="Luecker S."/>
            <person name="Lage O.M."/>
            <person name="Pohl T."/>
            <person name="Merkel B.J."/>
            <person name="Hornburger P."/>
            <person name="Mueller R.-W."/>
            <person name="Bruemmer F."/>
            <person name="Labrenz M."/>
            <person name="Spormann A.M."/>
            <person name="Op den Camp H."/>
            <person name="Overmann J."/>
            <person name="Amann R."/>
            <person name="Jetten M.S.M."/>
            <person name="Mascher T."/>
            <person name="Medema M.H."/>
            <person name="Devos D.P."/>
            <person name="Kaster A.-K."/>
            <person name="Ovreas L."/>
            <person name="Rohde M."/>
            <person name="Galperin M.Y."/>
            <person name="Jogler C."/>
        </authorList>
    </citation>
    <scope>NUCLEOTIDE SEQUENCE [LARGE SCALE GENOMIC DNA]</scope>
    <source>
        <strain evidence="1 2">OJF2</strain>
    </source>
</reference>
<name>A0A5B9W615_9BACT</name>
<dbReference type="EMBL" id="CP042997">
    <property type="protein sequence ID" value="QEH35565.1"/>
    <property type="molecule type" value="Genomic_DNA"/>
</dbReference>
<evidence type="ECO:0000313" key="2">
    <source>
        <dbReference type="Proteomes" id="UP000324233"/>
    </source>
</evidence>
<organism evidence="1 2">
    <name type="scientific">Aquisphaera giovannonii</name>
    <dbReference type="NCBI Taxonomy" id="406548"/>
    <lineage>
        <taxon>Bacteria</taxon>
        <taxon>Pseudomonadati</taxon>
        <taxon>Planctomycetota</taxon>
        <taxon>Planctomycetia</taxon>
        <taxon>Isosphaerales</taxon>
        <taxon>Isosphaeraceae</taxon>
        <taxon>Aquisphaera</taxon>
    </lineage>
</organism>
<accession>A0A5B9W615</accession>
<evidence type="ECO:0000313" key="1">
    <source>
        <dbReference type="EMBL" id="QEH35565.1"/>
    </source>
</evidence>
<sequence>MPRGAREAKILMRKRQLYIDKYGPIAGSKLYHALQSQAAHAGVSARLRRKLEAISSGQPWPPARARADILPLFPHLAPGTDVDATEPALELVGAVTVAFEAPADVADEPGSPEP</sequence>
<dbReference type="Proteomes" id="UP000324233">
    <property type="component" value="Chromosome"/>
</dbReference>
<dbReference type="AlphaFoldDB" id="A0A5B9W615"/>
<keyword evidence="2" id="KW-1185">Reference proteome</keyword>
<gene>
    <name evidence="1" type="ORF">OJF2_41180</name>
</gene>
<protein>
    <submittedName>
        <fullName evidence="1">Uncharacterized protein</fullName>
    </submittedName>
</protein>